<dbReference type="Proteomes" id="UP001500200">
    <property type="component" value="Unassembled WGS sequence"/>
</dbReference>
<dbReference type="SUPFAM" id="SSF51182">
    <property type="entry name" value="RmlC-like cupins"/>
    <property type="match status" value="1"/>
</dbReference>
<evidence type="ECO:0000259" key="1">
    <source>
        <dbReference type="Pfam" id="PF07883"/>
    </source>
</evidence>
<sequence>MLTIVRGSLKASRSEHVNGPCTGEIWRDVLHQKNGTSASKNFFTPCARTHWHSHEGGQLLIVESGEGFVATADEVVRMGVGDIVWTPPNVRHWHGGSHDRSMLHLAFSFGDVNWQEAVSEESYEAARTAE</sequence>
<comment type="caution">
    <text evidence="2">The sequence shown here is derived from an EMBL/GenBank/DDBJ whole genome shotgun (WGS) entry which is preliminary data.</text>
</comment>
<proteinExistence type="predicted"/>
<dbReference type="EMBL" id="BAABKK010000010">
    <property type="protein sequence ID" value="GAA5192272.1"/>
    <property type="molecule type" value="Genomic_DNA"/>
</dbReference>
<gene>
    <name evidence="2" type="ORF">GCM10023346_13850</name>
</gene>
<dbReference type="InterPro" id="IPR047263">
    <property type="entry name" value="HNL-like_cupin"/>
</dbReference>
<reference evidence="3" key="1">
    <citation type="journal article" date="2019" name="Int. J. Syst. Evol. Microbiol.">
        <title>The Global Catalogue of Microorganisms (GCM) 10K type strain sequencing project: providing services to taxonomists for standard genome sequencing and annotation.</title>
        <authorList>
            <consortium name="The Broad Institute Genomics Platform"/>
            <consortium name="The Broad Institute Genome Sequencing Center for Infectious Disease"/>
            <person name="Wu L."/>
            <person name="Ma J."/>
        </authorList>
    </citation>
    <scope>NUCLEOTIDE SEQUENCE [LARGE SCALE GENOMIC DNA]</scope>
    <source>
        <strain evidence="3">JCM 18514</strain>
    </source>
</reference>
<dbReference type="Pfam" id="PF07883">
    <property type="entry name" value="Cupin_2"/>
    <property type="match status" value="1"/>
</dbReference>
<dbReference type="InterPro" id="IPR011051">
    <property type="entry name" value="RmlC_Cupin_sf"/>
</dbReference>
<feature type="domain" description="Cupin type-2" evidence="1">
    <location>
        <begin position="48"/>
        <end position="99"/>
    </location>
</feature>
<keyword evidence="3" id="KW-1185">Reference proteome</keyword>
<name>A0ABP9SA31_9MICC</name>
<accession>A0ABP9SA31</accession>
<dbReference type="Gene3D" id="2.60.120.10">
    <property type="entry name" value="Jelly Rolls"/>
    <property type="match status" value="1"/>
</dbReference>
<organism evidence="2 3">
    <name type="scientific">Arthrobacter gyeryongensis</name>
    <dbReference type="NCBI Taxonomy" id="1650592"/>
    <lineage>
        <taxon>Bacteria</taxon>
        <taxon>Bacillati</taxon>
        <taxon>Actinomycetota</taxon>
        <taxon>Actinomycetes</taxon>
        <taxon>Micrococcales</taxon>
        <taxon>Micrococcaceae</taxon>
        <taxon>Arthrobacter</taxon>
    </lineage>
</organism>
<protein>
    <submittedName>
        <fullName evidence="2">Cupin domain-containing protein</fullName>
    </submittedName>
</protein>
<dbReference type="InterPro" id="IPR014710">
    <property type="entry name" value="RmlC-like_jellyroll"/>
</dbReference>
<dbReference type="PANTHER" id="PTHR43698">
    <property type="entry name" value="RIBD C-TERMINAL DOMAIN CONTAINING PROTEIN"/>
    <property type="match status" value="1"/>
</dbReference>
<dbReference type="RefSeq" id="WP_345448545.1">
    <property type="nucleotide sequence ID" value="NZ_BAABKK010000010.1"/>
</dbReference>
<evidence type="ECO:0000313" key="2">
    <source>
        <dbReference type="EMBL" id="GAA5192272.1"/>
    </source>
</evidence>
<dbReference type="PANTHER" id="PTHR43698:SF1">
    <property type="entry name" value="BLL4564 PROTEIN"/>
    <property type="match status" value="1"/>
</dbReference>
<dbReference type="InterPro" id="IPR013096">
    <property type="entry name" value="Cupin_2"/>
</dbReference>
<dbReference type="CDD" id="cd02233">
    <property type="entry name" value="cupin_HNL-like"/>
    <property type="match status" value="1"/>
</dbReference>
<evidence type="ECO:0000313" key="3">
    <source>
        <dbReference type="Proteomes" id="UP001500200"/>
    </source>
</evidence>